<name>A0A9D2AB11_9BACT</name>
<reference evidence="2" key="2">
    <citation type="submission" date="2021-04" db="EMBL/GenBank/DDBJ databases">
        <authorList>
            <person name="Gilroy R."/>
        </authorList>
    </citation>
    <scope>NUCLEOTIDE SEQUENCE</scope>
    <source>
        <strain evidence="2">23274</strain>
    </source>
</reference>
<accession>A0A9D2AB11</accession>
<evidence type="ECO:0000313" key="3">
    <source>
        <dbReference type="Proteomes" id="UP000824202"/>
    </source>
</evidence>
<dbReference type="AlphaFoldDB" id="A0A9D2AB11"/>
<organism evidence="2 3">
    <name type="scientific">Candidatus Odoribacter faecigallinarum</name>
    <dbReference type="NCBI Taxonomy" id="2838706"/>
    <lineage>
        <taxon>Bacteria</taxon>
        <taxon>Pseudomonadati</taxon>
        <taxon>Bacteroidota</taxon>
        <taxon>Bacteroidia</taxon>
        <taxon>Bacteroidales</taxon>
        <taxon>Odoribacteraceae</taxon>
        <taxon>Odoribacter</taxon>
    </lineage>
</organism>
<dbReference type="CDD" id="cd04301">
    <property type="entry name" value="NAT_SF"/>
    <property type="match status" value="1"/>
</dbReference>
<evidence type="ECO:0000313" key="2">
    <source>
        <dbReference type="EMBL" id="HIX03099.1"/>
    </source>
</evidence>
<evidence type="ECO:0000259" key="1">
    <source>
        <dbReference type="PROSITE" id="PS51186"/>
    </source>
</evidence>
<dbReference type="SUPFAM" id="SSF55729">
    <property type="entry name" value="Acyl-CoA N-acyltransferases (Nat)"/>
    <property type="match status" value="1"/>
</dbReference>
<protein>
    <submittedName>
        <fullName evidence="2">GNAT family N-acetyltransferase</fullName>
    </submittedName>
</protein>
<reference evidence="2" key="1">
    <citation type="journal article" date="2021" name="PeerJ">
        <title>Extensive microbial diversity within the chicken gut microbiome revealed by metagenomics and culture.</title>
        <authorList>
            <person name="Gilroy R."/>
            <person name="Ravi A."/>
            <person name="Getino M."/>
            <person name="Pursley I."/>
            <person name="Horton D.L."/>
            <person name="Alikhan N.F."/>
            <person name="Baker D."/>
            <person name="Gharbi K."/>
            <person name="Hall N."/>
            <person name="Watson M."/>
            <person name="Adriaenssens E.M."/>
            <person name="Foster-Nyarko E."/>
            <person name="Jarju S."/>
            <person name="Secka A."/>
            <person name="Antonio M."/>
            <person name="Oren A."/>
            <person name="Chaudhuri R.R."/>
            <person name="La Ragione R."/>
            <person name="Hildebrand F."/>
            <person name="Pallen M.J."/>
        </authorList>
    </citation>
    <scope>NUCLEOTIDE SEQUENCE</scope>
    <source>
        <strain evidence="2">23274</strain>
    </source>
</reference>
<feature type="domain" description="N-acetyltransferase" evidence="1">
    <location>
        <begin position="2"/>
        <end position="153"/>
    </location>
</feature>
<gene>
    <name evidence="2" type="ORF">H9863_03145</name>
</gene>
<dbReference type="Proteomes" id="UP000824202">
    <property type="component" value="Unassembled WGS sequence"/>
</dbReference>
<comment type="caution">
    <text evidence="2">The sequence shown here is derived from an EMBL/GenBank/DDBJ whole genome shotgun (WGS) entry which is preliminary data.</text>
</comment>
<dbReference type="PROSITE" id="PS51186">
    <property type="entry name" value="GNAT"/>
    <property type="match status" value="1"/>
</dbReference>
<dbReference type="InterPro" id="IPR016181">
    <property type="entry name" value="Acyl_CoA_acyltransferase"/>
</dbReference>
<sequence length="177" mass="20882">MISLRKITDSEDKDFQKLMELYQEAFPEEERRDLAQLGAMLQAEQRMSFNAVECDGSLAGLFVYWDFGTFYYLEHLAVYPDMRNKKIGQQVLDWIKGNLQGLRLLEVERAETEMAIRRVHYYERNGYRVLDDAYMQPPYRQGGEDYPLWLMGNHSDADLAAKVEVLKEAVYYRGREK</sequence>
<proteinExistence type="predicted"/>
<dbReference type="Pfam" id="PF13508">
    <property type="entry name" value="Acetyltransf_7"/>
    <property type="match status" value="1"/>
</dbReference>
<dbReference type="Gene3D" id="3.40.630.30">
    <property type="match status" value="1"/>
</dbReference>
<dbReference type="GO" id="GO:0016747">
    <property type="term" value="F:acyltransferase activity, transferring groups other than amino-acyl groups"/>
    <property type="evidence" value="ECO:0007669"/>
    <property type="project" value="InterPro"/>
</dbReference>
<dbReference type="InterPro" id="IPR000182">
    <property type="entry name" value="GNAT_dom"/>
</dbReference>
<dbReference type="EMBL" id="DXFT01000062">
    <property type="protein sequence ID" value="HIX03099.1"/>
    <property type="molecule type" value="Genomic_DNA"/>
</dbReference>